<sequence>MCGQKEAKKLNSVLLLARISKEQISTLAENMKEQVIFALKQAIYFAIKLVETSDFSSPSQIMVYVRYTGADKFLEELLFSSPLELRSGEIDIYNKIKEYFNVQKFKMENGISVSLDGAPAMLGHINGFLALLKKNQILKLLTELSIARPLCQIFRVYIGSRHG</sequence>
<organism evidence="1 2">
    <name type="scientific">Artemia franciscana</name>
    <name type="common">Brine shrimp</name>
    <name type="synonym">Artemia sanfranciscana</name>
    <dbReference type="NCBI Taxonomy" id="6661"/>
    <lineage>
        <taxon>Eukaryota</taxon>
        <taxon>Metazoa</taxon>
        <taxon>Ecdysozoa</taxon>
        <taxon>Arthropoda</taxon>
        <taxon>Crustacea</taxon>
        <taxon>Branchiopoda</taxon>
        <taxon>Anostraca</taxon>
        <taxon>Artemiidae</taxon>
        <taxon>Artemia</taxon>
    </lineage>
</organism>
<evidence type="ECO:0000313" key="1">
    <source>
        <dbReference type="EMBL" id="KAK2727230.1"/>
    </source>
</evidence>
<comment type="caution">
    <text evidence="1">The sequence shown here is derived from an EMBL/GenBank/DDBJ whole genome shotgun (WGS) entry which is preliminary data.</text>
</comment>
<gene>
    <name evidence="1" type="ORF">QYM36_007908</name>
</gene>
<evidence type="ECO:0000313" key="2">
    <source>
        <dbReference type="Proteomes" id="UP001187531"/>
    </source>
</evidence>
<protein>
    <recommendedName>
        <fullName evidence="3">DUF4371 domain-containing protein</fullName>
    </recommendedName>
</protein>
<name>A0AA88LM00_ARTSF</name>
<dbReference type="Proteomes" id="UP001187531">
    <property type="component" value="Unassembled WGS sequence"/>
</dbReference>
<reference evidence="1" key="1">
    <citation type="submission" date="2023-07" db="EMBL/GenBank/DDBJ databases">
        <title>Chromosome-level genome assembly of Artemia franciscana.</title>
        <authorList>
            <person name="Jo E."/>
        </authorList>
    </citation>
    <scope>NUCLEOTIDE SEQUENCE</scope>
    <source>
        <tissue evidence="1">Whole body</tissue>
    </source>
</reference>
<keyword evidence="2" id="KW-1185">Reference proteome</keyword>
<dbReference type="EMBL" id="JAVRJZ010000001">
    <property type="protein sequence ID" value="KAK2727230.1"/>
    <property type="molecule type" value="Genomic_DNA"/>
</dbReference>
<dbReference type="PANTHER" id="PTHR45913">
    <property type="entry name" value="EPM2A-INTERACTING PROTEIN 1"/>
    <property type="match status" value="1"/>
</dbReference>
<dbReference type="AlphaFoldDB" id="A0AA88LM00"/>
<proteinExistence type="predicted"/>
<dbReference type="PANTHER" id="PTHR45913:SF19">
    <property type="entry name" value="LOW QUALITY PROTEIN: ZINC FINGER BED DOMAIN-CONTAINING PROTEIN 5-LIKE"/>
    <property type="match status" value="1"/>
</dbReference>
<accession>A0AA88LM00</accession>
<evidence type="ECO:0008006" key="3">
    <source>
        <dbReference type="Google" id="ProtNLM"/>
    </source>
</evidence>